<sequence>MVWFLAFAFLFFLFRRAILADDRLAECEPIGMLRSPLFHTQTALLFALLGLMFAPSCLPHERWITIGYLTALAIVIAARSTAF</sequence>
<dbReference type="RefSeq" id="WP_079603094.1">
    <property type="nucleotide sequence ID" value="NZ_LT670817.1"/>
</dbReference>
<accession>A0A1M5RKL1</accession>
<reference evidence="2 3" key="1">
    <citation type="submission" date="2016-11" db="EMBL/GenBank/DDBJ databases">
        <authorList>
            <person name="Jaros S."/>
            <person name="Januszkiewicz K."/>
            <person name="Wedrychowicz H."/>
        </authorList>
    </citation>
    <scope>NUCLEOTIDE SEQUENCE [LARGE SCALE GENOMIC DNA]</scope>
    <source>
        <strain evidence="2 3">GAS138</strain>
    </source>
</reference>
<feature type="transmembrane region" description="Helical" evidence="1">
    <location>
        <begin position="63"/>
        <end position="82"/>
    </location>
</feature>
<keyword evidence="1" id="KW-0472">Membrane</keyword>
<keyword evidence="1" id="KW-0812">Transmembrane</keyword>
<name>A0A1M5RKL1_9BRAD</name>
<evidence type="ECO:0000313" key="2">
    <source>
        <dbReference type="EMBL" id="SHH26730.1"/>
    </source>
</evidence>
<gene>
    <name evidence="2" type="ORF">SAMN05443248_4267</name>
</gene>
<proteinExistence type="predicted"/>
<dbReference type="Proteomes" id="UP000189796">
    <property type="component" value="Chromosome I"/>
</dbReference>
<feature type="transmembrane region" description="Helical" evidence="1">
    <location>
        <begin position="36"/>
        <end position="54"/>
    </location>
</feature>
<protein>
    <submittedName>
        <fullName evidence="2">Uncharacterized protein</fullName>
    </submittedName>
</protein>
<organism evidence="2 3">
    <name type="scientific">Bradyrhizobium erythrophlei</name>
    <dbReference type="NCBI Taxonomy" id="1437360"/>
    <lineage>
        <taxon>Bacteria</taxon>
        <taxon>Pseudomonadati</taxon>
        <taxon>Pseudomonadota</taxon>
        <taxon>Alphaproteobacteria</taxon>
        <taxon>Hyphomicrobiales</taxon>
        <taxon>Nitrobacteraceae</taxon>
        <taxon>Bradyrhizobium</taxon>
    </lineage>
</organism>
<evidence type="ECO:0000256" key="1">
    <source>
        <dbReference type="SAM" id="Phobius"/>
    </source>
</evidence>
<dbReference type="EMBL" id="LT670817">
    <property type="protein sequence ID" value="SHH26730.1"/>
    <property type="molecule type" value="Genomic_DNA"/>
</dbReference>
<keyword evidence="1" id="KW-1133">Transmembrane helix</keyword>
<dbReference type="AlphaFoldDB" id="A0A1M5RKL1"/>
<evidence type="ECO:0000313" key="3">
    <source>
        <dbReference type="Proteomes" id="UP000189796"/>
    </source>
</evidence>